<keyword evidence="2 4" id="KW-0611">Plant defense</keyword>
<dbReference type="PROSITE" id="PS00451">
    <property type="entry name" value="PATHOGENESIS_BETVI"/>
    <property type="match status" value="1"/>
</dbReference>
<dbReference type="GO" id="GO:0004864">
    <property type="term" value="F:protein phosphatase inhibitor activity"/>
    <property type="evidence" value="ECO:0007669"/>
    <property type="project" value="InterPro"/>
</dbReference>
<dbReference type="GO" id="GO:0010427">
    <property type="term" value="F:abscisic acid binding"/>
    <property type="evidence" value="ECO:0007669"/>
    <property type="project" value="InterPro"/>
</dbReference>
<dbReference type="PRINTS" id="PR00634">
    <property type="entry name" value="BETALLERGEN"/>
</dbReference>
<evidence type="ECO:0000259" key="5">
    <source>
        <dbReference type="Pfam" id="PF00407"/>
    </source>
</evidence>
<dbReference type="GO" id="GO:0005737">
    <property type="term" value="C:cytoplasm"/>
    <property type="evidence" value="ECO:0007669"/>
    <property type="project" value="TreeGrafter"/>
</dbReference>
<dbReference type="Gramene" id="PRQ39300">
    <property type="protein sequence ID" value="PRQ39300"/>
    <property type="gene ID" value="RchiOBHm_Chr4g0423641"/>
</dbReference>
<dbReference type="AlphaFoldDB" id="A0A2P6QYN5"/>
<dbReference type="InterPro" id="IPR024949">
    <property type="entry name" value="Bet_v_I_allergen"/>
</dbReference>
<dbReference type="GO" id="GO:0006952">
    <property type="term" value="P:defense response"/>
    <property type="evidence" value="ECO:0007669"/>
    <property type="project" value="UniProtKB-KW"/>
</dbReference>
<dbReference type="SUPFAM" id="SSF55961">
    <property type="entry name" value="Bet v1-like"/>
    <property type="match status" value="1"/>
</dbReference>
<dbReference type="OrthoDB" id="1137901at2759"/>
<name>A0A2P6QYN5_ROSCH</name>
<evidence type="ECO:0000256" key="2">
    <source>
        <dbReference type="ARBA" id="ARBA00022821"/>
    </source>
</evidence>
<dbReference type="EMBL" id="PDCK01000042">
    <property type="protein sequence ID" value="PRQ39300.1"/>
    <property type="molecule type" value="Genomic_DNA"/>
</dbReference>
<accession>A0A2P6QYN5</accession>
<dbReference type="PANTHER" id="PTHR31213">
    <property type="entry name" value="OS08G0374000 PROTEIN-RELATED"/>
    <property type="match status" value="1"/>
</dbReference>
<dbReference type="Proteomes" id="UP000238479">
    <property type="component" value="Chromosome 4"/>
</dbReference>
<dbReference type="GO" id="GO:0005634">
    <property type="term" value="C:nucleus"/>
    <property type="evidence" value="ECO:0007669"/>
    <property type="project" value="TreeGrafter"/>
</dbReference>
<dbReference type="InterPro" id="IPR023393">
    <property type="entry name" value="START-like_dom_sf"/>
</dbReference>
<evidence type="ECO:0000313" key="6">
    <source>
        <dbReference type="EMBL" id="PRQ39300.1"/>
    </source>
</evidence>
<dbReference type="OMA" id="FTKWEAT"/>
<dbReference type="FunFam" id="3.30.530.20:FF:000007">
    <property type="entry name" value="Major pollen allergen Bet v 1-A"/>
    <property type="match status" value="1"/>
</dbReference>
<sequence>MGVFTYETEFTSVIPPPRLYKAFVLDADNLIPKIAPQAVKSAEIVQGDGGVGTIKKIHLGEGSEYSYVKHQIDGLDKDNFVYKYSIIEGDAIGDKVEKISYEIKLVASPSGGSIIKSTSHYHCKGEVEIKEEHVKAGKERAAGLFKIIENHLLANPEAYN</sequence>
<comment type="caution">
    <text evidence="6">The sequence shown here is derived from an EMBL/GenBank/DDBJ whole genome shotgun (WGS) entry which is preliminary data.</text>
</comment>
<keyword evidence="7" id="KW-1185">Reference proteome</keyword>
<dbReference type="GO" id="GO:0009738">
    <property type="term" value="P:abscisic acid-activated signaling pathway"/>
    <property type="evidence" value="ECO:0007669"/>
    <property type="project" value="InterPro"/>
</dbReference>
<dbReference type="InterPro" id="IPR000916">
    <property type="entry name" value="Bet_v_I/MLP"/>
</dbReference>
<evidence type="ECO:0000313" key="7">
    <source>
        <dbReference type="Proteomes" id="UP000238479"/>
    </source>
</evidence>
<dbReference type="GO" id="GO:0038023">
    <property type="term" value="F:signaling receptor activity"/>
    <property type="evidence" value="ECO:0007669"/>
    <property type="project" value="InterPro"/>
</dbReference>
<organism evidence="6 7">
    <name type="scientific">Rosa chinensis</name>
    <name type="common">China rose</name>
    <dbReference type="NCBI Taxonomy" id="74649"/>
    <lineage>
        <taxon>Eukaryota</taxon>
        <taxon>Viridiplantae</taxon>
        <taxon>Streptophyta</taxon>
        <taxon>Embryophyta</taxon>
        <taxon>Tracheophyta</taxon>
        <taxon>Spermatophyta</taxon>
        <taxon>Magnoliopsida</taxon>
        <taxon>eudicotyledons</taxon>
        <taxon>Gunneridae</taxon>
        <taxon>Pentapetalae</taxon>
        <taxon>rosids</taxon>
        <taxon>fabids</taxon>
        <taxon>Rosales</taxon>
        <taxon>Rosaceae</taxon>
        <taxon>Rosoideae</taxon>
        <taxon>Rosoideae incertae sedis</taxon>
        <taxon>Rosa</taxon>
    </lineage>
</organism>
<dbReference type="SMR" id="A0A2P6QYN5"/>
<reference evidence="6 7" key="1">
    <citation type="journal article" date="2018" name="Nat. Genet.">
        <title>The Rosa genome provides new insights in the design of modern roses.</title>
        <authorList>
            <person name="Bendahmane M."/>
        </authorList>
    </citation>
    <scope>NUCLEOTIDE SEQUENCE [LARGE SCALE GENOMIC DNA]</scope>
    <source>
        <strain evidence="7">cv. Old Blush</strain>
    </source>
</reference>
<evidence type="ECO:0000256" key="4">
    <source>
        <dbReference type="RuleBase" id="RU000409"/>
    </source>
</evidence>
<proteinExistence type="inferred from homology"/>
<protein>
    <submittedName>
        <fullName evidence="6">Putative START-like domain, Bet v I type allergen</fullName>
    </submittedName>
</protein>
<feature type="domain" description="Bet v I/Major latex protein" evidence="5">
    <location>
        <begin position="1"/>
        <end position="155"/>
    </location>
</feature>
<evidence type="ECO:0000256" key="3">
    <source>
        <dbReference type="ARBA" id="ARBA00023265"/>
    </source>
</evidence>
<dbReference type="STRING" id="74649.A0A2P6QYN5"/>
<dbReference type="InterPro" id="IPR050279">
    <property type="entry name" value="Plant_def-hormone_signal"/>
</dbReference>
<evidence type="ECO:0000256" key="1">
    <source>
        <dbReference type="ARBA" id="ARBA00009744"/>
    </source>
</evidence>
<comment type="similarity">
    <text evidence="1 4">Belongs to the BetVI family.</text>
</comment>
<dbReference type="CDD" id="cd07816">
    <property type="entry name" value="Bet_v1-like"/>
    <property type="match status" value="1"/>
</dbReference>
<dbReference type="Pfam" id="PF00407">
    <property type="entry name" value="Bet_v_1"/>
    <property type="match status" value="1"/>
</dbReference>
<dbReference type="Gene3D" id="3.30.530.20">
    <property type="match status" value="1"/>
</dbReference>
<gene>
    <name evidence="6" type="ORF">RchiOBHm_Chr4g0423641</name>
</gene>
<dbReference type="PANTHER" id="PTHR31213:SF55">
    <property type="entry name" value="STRESS-INDUCED PROTEIN SAM22"/>
    <property type="match status" value="1"/>
</dbReference>
<keyword evidence="3 4" id="KW-0568">Pathogenesis-related protein</keyword>